<proteinExistence type="predicted"/>
<dbReference type="Proteomes" id="UP000466607">
    <property type="component" value="Chromosome"/>
</dbReference>
<dbReference type="EMBL" id="AP022586">
    <property type="protein sequence ID" value="BBY16527.1"/>
    <property type="molecule type" value="Genomic_DNA"/>
</dbReference>
<organism evidence="1 2">
    <name type="scientific">Mycolicibacterium litorale</name>
    <dbReference type="NCBI Taxonomy" id="758802"/>
    <lineage>
        <taxon>Bacteria</taxon>
        <taxon>Bacillati</taxon>
        <taxon>Actinomycetota</taxon>
        <taxon>Actinomycetes</taxon>
        <taxon>Mycobacteriales</taxon>
        <taxon>Mycobacteriaceae</taxon>
        <taxon>Mycolicibacterium</taxon>
    </lineage>
</organism>
<reference evidence="1 2" key="1">
    <citation type="journal article" date="2019" name="Emerg. Microbes Infect.">
        <title>Comprehensive subspecies identification of 175 nontuberculous mycobacteria species based on 7547 genomic profiles.</title>
        <authorList>
            <person name="Matsumoto Y."/>
            <person name="Kinjo T."/>
            <person name="Motooka D."/>
            <person name="Nabeya D."/>
            <person name="Jung N."/>
            <person name="Uechi K."/>
            <person name="Horii T."/>
            <person name="Iida T."/>
            <person name="Fujita J."/>
            <person name="Nakamura S."/>
        </authorList>
    </citation>
    <scope>NUCLEOTIDE SEQUENCE [LARGE SCALE GENOMIC DNA]</scope>
    <source>
        <strain evidence="1 2">JCM 17423</strain>
    </source>
</reference>
<name>A0AAD1MUM4_9MYCO</name>
<sequence>MHIHPLTHPWQLATTWTVARRRSRTLPDDRSHFYPSRCVYLESSSMSRLMDHL</sequence>
<keyword evidence="2" id="KW-1185">Reference proteome</keyword>
<evidence type="ECO:0000313" key="1">
    <source>
        <dbReference type="EMBL" id="BBY16527.1"/>
    </source>
</evidence>
<accession>A0AAD1MUM4</accession>
<dbReference type="RefSeq" id="WP_163687511.1">
    <property type="nucleotide sequence ID" value="NZ_AP022586.1"/>
</dbReference>
<dbReference type="AlphaFoldDB" id="A0AAD1MUM4"/>
<protein>
    <submittedName>
        <fullName evidence="1">Uncharacterized protein</fullName>
    </submittedName>
</protein>
<gene>
    <name evidence="1" type="ORF">MLIT_21190</name>
</gene>
<evidence type="ECO:0000313" key="2">
    <source>
        <dbReference type="Proteomes" id="UP000466607"/>
    </source>
</evidence>